<accession>A0A1Q5PHQ5</accession>
<dbReference type="Proteomes" id="UP000186551">
    <property type="component" value="Unassembled WGS sequence"/>
</dbReference>
<dbReference type="EMBL" id="LVWA01000003">
    <property type="protein sequence ID" value="OKL41760.1"/>
    <property type="molecule type" value="Genomic_DNA"/>
</dbReference>
<organism evidence="1 2">
    <name type="scientific">Pontibacter flavimaris</name>
    <dbReference type="NCBI Taxonomy" id="1797110"/>
    <lineage>
        <taxon>Bacteria</taxon>
        <taxon>Pseudomonadati</taxon>
        <taxon>Bacteroidota</taxon>
        <taxon>Cytophagia</taxon>
        <taxon>Cytophagales</taxon>
        <taxon>Hymenobacteraceae</taxon>
        <taxon>Pontibacter</taxon>
    </lineage>
</organism>
<comment type="caution">
    <text evidence="1">The sequence shown here is derived from an EMBL/GenBank/DDBJ whole genome shotgun (WGS) entry which is preliminary data.</text>
</comment>
<reference evidence="1 2" key="1">
    <citation type="submission" date="2016-03" db="EMBL/GenBank/DDBJ databases">
        <title>Genome sequence of Pontibacter sp. nov., of the family cytophagaceae, isolated from marine sediment of the Yellow Sea, China.</title>
        <authorList>
            <person name="Zhang G."/>
            <person name="Zhang R."/>
        </authorList>
    </citation>
    <scope>NUCLEOTIDE SEQUENCE [LARGE SCALE GENOMIC DNA]</scope>
    <source>
        <strain evidence="1 2">S10-8</strain>
    </source>
</reference>
<sequence>MQLIRPKIIGTLKIETMMAGNLAVINDIKNAPNKIIIQCRSIEHGEEIISKIKAAKPGEKLFL</sequence>
<gene>
    <name evidence="1" type="ORF">A3841_12110</name>
</gene>
<dbReference type="AlphaFoldDB" id="A0A1Q5PHQ5"/>
<name>A0A1Q5PHQ5_9BACT</name>
<protein>
    <submittedName>
        <fullName evidence="1">Uncharacterized protein</fullName>
    </submittedName>
</protein>
<evidence type="ECO:0000313" key="2">
    <source>
        <dbReference type="Proteomes" id="UP000186551"/>
    </source>
</evidence>
<keyword evidence="2" id="KW-1185">Reference proteome</keyword>
<proteinExistence type="predicted"/>
<evidence type="ECO:0000313" key="1">
    <source>
        <dbReference type="EMBL" id="OKL41760.1"/>
    </source>
</evidence>